<dbReference type="Proteomes" id="UP000001285">
    <property type="component" value="Chromosome"/>
</dbReference>
<dbReference type="InterPro" id="IPR023324">
    <property type="entry name" value="BH2638-like_sf"/>
</dbReference>
<reference evidence="1 2" key="1">
    <citation type="journal article" date="2011" name="Microb. Cell Fact.">
        <title>Genomic analysis reveals Lactobacillus sanfranciscensis as stable element in traditional sourdoughs.</title>
        <authorList>
            <person name="Vogel R.F."/>
            <person name="Pavlovic M."/>
            <person name="Ehrmann M.A."/>
            <person name="Wiezer A."/>
            <person name="Liesegang H."/>
            <person name="Offschanka S."/>
            <person name="Voget S."/>
            <person name="Angelov A."/>
            <person name="Bocker G."/>
            <person name="Liebl W."/>
        </authorList>
    </citation>
    <scope>NUCLEOTIDE SEQUENCE [LARGE SCALE GENOMIC DNA]</scope>
    <source>
        <strain evidence="1 2">TMW 1.1304</strain>
    </source>
</reference>
<dbReference type="RefSeq" id="WP_014082243.1">
    <property type="nucleotide sequence ID" value="NC_015978.1"/>
</dbReference>
<protein>
    <submittedName>
        <fullName evidence="1">UPF0223 protein</fullName>
    </submittedName>
</protein>
<dbReference type="NCBIfam" id="NF003353">
    <property type="entry name" value="PRK04387.1"/>
    <property type="match status" value="1"/>
</dbReference>
<evidence type="ECO:0000313" key="2">
    <source>
        <dbReference type="Proteomes" id="UP000001285"/>
    </source>
</evidence>
<dbReference type="Pfam" id="PF05256">
    <property type="entry name" value="UPF0223"/>
    <property type="match status" value="1"/>
</dbReference>
<dbReference type="InterPro" id="IPR007920">
    <property type="entry name" value="UPF0223"/>
</dbReference>
<gene>
    <name evidence="1" type="ordered locus">LSA_09860</name>
</gene>
<dbReference type="HOGENOM" id="CLU_166693_0_0_9"/>
<dbReference type="STRING" id="714313.LSA_09860"/>
<dbReference type="eggNOG" id="COG4476">
    <property type="taxonomic scope" value="Bacteria"/>
</dbReference>
<dbReference type="SUPFAM" id="SSF158504">
    <property type="entry name" value="BH2638-like"/>
    <property type="match status" value="1"/>
</dbReference>
<name>G2KWJ1_FRUST</name>
<evidence type="ECO:0000313" key="1">
    <source>
        <dbReference type="EMBL" id="AEN99385.1"/>
    </source>
</evidence>
<dbReference type="EMBL" id="CP002461">
    <property type="protein sequence ID" value="AEN99385.1"/>
    <property type="molecule type" value="Genomic_DNA"/>
</dbReference>
<dbReference type="Gene3D" id="1.10.220.80">
    <property type="entry name" value="BH2638-like"/>
    <property type="match status" value="1"/>
</dbReference>
<proteinExistence type="predicted"/>
<dbReference type="KEGG" id="lsn:LSA_09860"/>
<keyword evidence="2" id="KW-1185">Reference proteome</keyword>
<sequence length="98" mass="11907">MAKKTDQNYAYPIVKDWSMQELIDVTEFFRNIERAYDEHGVNRQKLIDSFRRFQEINPARTEQNNLRRDFEKNSNLDIYQVLKNAQEHPKTKNIKQMD</sequence>
<accession>G2KWJ1</accession>
<dbReference type="AlphaFoldDB" id="G2KWJ1"/>
<dbReference type="OrthoDB" id="1649074at2"/>
<organism evidence="1 2">
    <name type="scientific">Fructilactobacillus sanfranciscensis (strain TMW 1.1304)</name>
    <name type="common">Lactobacillus sanfranciscensis</name>
    <dbReference type="NCBI Taxonomy" id="714313"/>
    <lineage>
        <taxon>Bacteria</taxon>
        <taxon>Bacillati</taxon>
        <taxon>Bacillota</taxon>
        <taxon>Bacilli</taxon>
        <taxon>Lactobacillales</taxon>
        <taxon>Lactobacillaceae</taxon>
        <taxon>Fructilactobacillus</taxon>
    </lineage>
</organism>